<sequence>MAKFTEGRLKPSSPTNASISNRRDNRNLRMLSCNGRRVWAC</sequence>
<keyword evidence="3" id="KW-1185">Reference proteome</keyword>
<organism evidence="2 3">
    <name type="scientific">Rosa chinensis</name>
    <name type="common">China rose</name>
    <dbReference type="NCBI Taxonomy" id="74649"/>
    <lineage>
        <taxon>Eukaryota</taxon>
        <taxon>Viridiplantae</taxon>
        <taxon>Streptophyta</taxon>
        <taxon>Embryophyta</taxon>
        <taxon>Tracheophyta</taxon>
        <taxon>Spermatophyta</taxon>
        <taxon>Magnoliopsida</taxon>
        <taxon>eudicotyledons</taxon>
        <taxon>Gunneridae</taxon>
        <taxon>Pentapetalae</taxon>
        <taxon>rosids</taxon>
        <taxon>fabids</taxon>
        <taxon>Rosales</taxon>
        <taxon>Rosaceae</taxon>
        <taxon>Rosoideae</taxon>
        <taxon>Rosoideae incertae sedis</taxon>
        <taxon>Rosa</taxon>
    </lineage>
</organism>
<dbReference type="Gramene" id="PRQ56805">
    <property type="protein sequence ID" value="PRQ56805"/>
    <property type="gene ID" value="RchiOBHm_Chr1g0341361"/>
</dbReference>
<protein>
    <submittedName>
        <fullName evidence="2">Uncharacterized protein</fullName>
    </submittedName>
</protein>
<reference evidence="2 3" key="1">
    <citation type="journal article" date="2018" name="Nat. Genet.">
        <title>The Rosa genome provides new insights in the design of modern roses.</title>
        <authorList>
            <person name="Bendahmane M."/>
        </authorList>
    </citation>
    <scope>NUCLEOTIDE SEQUENCE [LARGE SCALE GENOMIC DNA]</scope>
    <source>
        <strain evidence="3">cv. Old Blush</strain>
    </source>
</reference>
<evidence type="ECO:0000313" key="3">
    <source>
        <dbReference type="Proteomes" id="UP000238479"/>
    </source>
</evidence>
<dbReference type="Proteomes" id="UP000238479">
    <property type="component" value="Chromosome 1"/>
</dbReference>
<dbReference type="EMBL" id="PDCK01000039">
    <property type="protein sequence ID" value="PRQ56805.1"/>
    <property type="molecule type" value="Genomic_DNA"/>
</dbReference>
<comment type="caution">
    <text evidence="2">The sequence shown here is derived from an EMBL/GenBank/DDBJ whole genome shotgun (WGS) entry which is preliminary data.</text>
</comment>
<feature type="region of interest" description="Disordered" evidence="1">
    <location>
        <begin position="1"/>
        <end position="24"/>
    </location>
</feature>
<accession>A0A2P6SDQ6</accession>
<evidence type="ECO:0000256" key="1">
    <source>
        <dbReference type="SAM" id="MobiDB-lite"/>
    </source>
</evidence>
<gene>
    <name evidence="2" type="ORF">RchiOBHm_Chr1g0341361</name>
</gene>
<name>A0A2P6SDQ6_ROSCH</name>
<proteinExistence type="predicted"/>
<dbReference type="AlphaFoldDB" id="A0A2P6SDQ6"/>
<evidence type="ECO:0000313" key="2">
    <source>
        <dbReference type="EMBL" id="PRQ56805.1"/>
    </source>
</evidence>